<dbReference type="CDD" id="cd17535">
    <property type="entry name" value="REC_NarL-like"/>
    <property type="match status" value="1"/>
</dbReference>
<dbReference type="GO" id="GO:0003677">
    <property type="term" value="F:DNA binding"/>
    <property type="evidence" value="ECO:0007669"/>
    <property type="project" value="UniProtKB-KW"/>
</dbReference>
<dbReference type="STRING" id="521098.Aaci_0516"/>
<dbReference type="PROSITE" id="PS50110">
    <property type="entry name" value="RESPONSE_REGULATORY"/>
    <property type="match status" value="1"/>
</dbReference>
<dbReference type="Gene3D" id="3.40.50.2300">
    <property type="match status" value="1"/>
</dbReference>
<dbReference type="eggNOG" id="COG2197">
    <property type="taxonomic scope" value="Bacteria"/>
</dbReference>
<protein>
    <submittedName>
        <fullName evidence="8">Two component transcriptional regulator, LuxR family</fullName>
    </submittedName>
</protein>
<evidence type="ECO:0000256" key="5">
    <source>
        <dbReference type="PROSITE-ProRule" id="PRU00169"/>
    </source>
</evidence>
<dbReference type="KEGG" id="aac:Aaci_0516"/>
<dbReference type="PRINTS" id="PR00038">
    <property type="entry name" value="HTHLUXR"/>
</dbReference>
<accession>C8WSR5</accession>
<dbReference type="GO" id="GO:0000160">
    <property type="term" value="P:phosphorelay signal transduction system"/>
    <property type="evidence" value="ECO:0007669"/>
    <property type="project" value="InterPro"/>
</dbReference>
<evidence type="ECO:0000313" key="9">
    <source>
        <dbReference type="Proteomes" id="UP000001917"/>
    </source>
</evidence>
<dbReference type="Pfam" id="PF00072">
    <property type="entry name" value="Response_reg"/>
    <property type="match status" value="1"/>
</dbReference>
<evidence type="ECO:0000256" key="2">
    <source>
        <dbReference type="ARBA" id="ARBA00023015"/>
    </source>
</evidence>
<dbReference type="PANTHER" id="PTHR43214">
    <property type="entry name" value="TWO-COMPONENT RESPONSE REGULATOR"/>
    <property type="match status" value="1"/>
</dbReference>
<proteinExistence type="predicted"/>
<keyword evidence="9" id="KW-1185">Reference proteome</keyword>
<keyword evidence="2" id="KW-0805">Transcription regulation</keyword>
<dbReference type="Proteomes" id="UP000001917">
    <property type="component" value="Chromosome"/>
</dbReference>
<dbReference type="InterPro" id="IPR011006">
    <property type="entry name" value="CheY-like_superfamily"/>
</dbReference>
<reference evidence="8 9" key="2">
    <citation type="journal article" date="2010" name="Stand. Genomic Sci.">
        <title>Complete genome sequence of Alicyclobacillus acidocaldarius type strain (104-IA).</title>
        <authorList>
            <person name="Mavromatis K."/>
            <person name="Sikorski J."/>
            <person name="Lapidus A."/>
            <person name="Glavina Del Rio T."/>
            <person name="Copeland A."/>
            <person name="Tice H."/>
            <person name="Cheng J.F."/>
            <person name="Lucas S."/>
            <person name="Chen F."/>
            <person name="Nolan M."/>
            <person name="Bruce D."/>
            <person name="Goodwin L."/>
            <person name="Pitluck S."/>
            <person name="Ivanova N."/>
            <person name="Ovchinnikova G."/>
            <person name="Pati A."/>
            <person name="Chen A."/>
            <person name="Palaniappan K."/>
            <person name="Land M."/>
            <person name="Hauser L."/>
            <person name="Chang Y.J."/>
            <person name="Jeffries C.D."/>
            <person name="Chain P."/>
            <person name="Meincke L."/>
            <person name="Sims D."/>
            <person name="Chertkov O."/>
            <person name="Han C."/>
            <person name="Brettin T."/>
            <person name="Detter J.C."/>
            <person name="Wahrenburg C."/>
            <person name="Rohde M."/>
            <person name="Pukall R."/>
            <person name="Goker M."/>
            <person name="Bristow J."/>
            <person name="Eisen J.A."/>
            <person name="Markowitz V."/>
            <person name="Hugenholtz P."/>
            <person name="Klenk H.P."/>
            <person name="Kyrpides N.C."/>
        </authorList>
    </citation>
    <scope>NUCLEOTIDE SEQUENCE [LARGE SCALE GENOMIC DNA]</scope>
    <source>
        <strain evidence="9">ATCC 27009 / DSM 446 / BCRC 14685 / JCM 5260 / KCTC 1825 / NBRC 15652 / NCIMB 11725 / NRRL B-14509 / 104-IA</strain>
    </source>
</reference>
<feature type="domain" description="HTH luxR-type" evidence="6">
    <location>
        <begin position="155"/>
        <end position="220"/>
    </location>
</feature>
<sequence>MGTWQDESVIKVLVVDDHELFRRGVVTVLRSTPGIYVVGEAGNGREAIECFQTLQPDVTLLDIHMPVCNGLETARKMREANPNTKILMLTVSETEEMLFEAVKSGASGYVLKSVSPERLIECVRQVYEGEPVVPSSLAMKMIAEFSRTAETRMPSSESVTELTEREREVLQYLSAGASNKEIARALFISENTVRNHVRHILDKLHLSNRAQAAAYAVRNGIARGRQLTSDV</sequence>
<dbReference type="SUPFAM" id="SSF46894">
    <property type="entry name" value="C-terminal effector domain of the bipartite response regulators"/>
    <property type="match status" value="1"/>
</dbReference>
<dbReference type="SUPFAM" id="SSF52172">
    <property type="entry name" value="CheY-like"/>
    <property type="match status" value="1"/>
</dbReference>
<evidence type="ECO:0000259" key="6">
    <source>
        <dbReference type="PROSITE" id="PS50043"/>
    </source>
</evidence>
<evidence type="ECO:0000313" key="8">
    <source>
        <dbReference type="EMBL" id="ACV57571.1"/>
    </source>
</evidence>
<name>C8WSR5_ALIAD</name>
<dbReference type="PANTHER" id="PTHR43214:SF43">
    <property type="entry name" value="TWO-COMPONENT RESPONSE REGULATOR"/>
    <property type="match status" value="1"/>
</dbReference>
<dbReference type="Pfam" id="PF00196">
    <property type="entry name" value="GerE"/>
    <property type="match status" value="1"/>
</dbReference>
<dbReference type="HOGENOM" id="CLU_000445_90_8_9"/>
<dbReference type="RefSeq" id="WP_012809936.1">
    <property type="nucleotide sequence ID" value="NC_013205.1"/>
</dbReference>
<dbReference type="InterPro" id="IPR016032">
    <property type="entry name" value="Sig_transdc_resp-reg_C-effctor"/>
</dbReference>
<dbReference type="SMART" id="SM00421">
    <property type="entry name" value="HTH_LUXR"/>
    <property type="match status" value="1"/>
</dbReference>
<dbReference type="AlphaFoldDB" id="C8WSR5"/>
<dbReference type="FunFam" id="1.10.10.10:FF:000153">
    <property type="entry name" value="LuxR family transcriptional regulator"/>
    <property type="match status" value="1"/>
</dbReference>
<evidence type="ECO:0000256" key="4">
    <source>
        <dbReference type="ARBA" id="ARBA00023163"/>
    </source>
</evidence>
<dbReference type="EMBL" id="CP001727">
    <property type="protein sequence ID" value="ACV57571.1"/>
    <property type="molecule type" value="Genomic_DNA"/>
</dbReference>
<dbReference type="InterPro" id="IPR000792">
    <property type="entry name" value="Tscrpt_reg_LuxR_C"/>
</dbReference>
<organism evidence="8 9">
    <name type="scientific">Alicyclobacillus acidocaldarius subsp. acidocaldarius (strain ATCC 27009 / DSM 446 / BCRC 14685 / JCM 5260 / KCTC 1825 / NBRC 15652 / NCIMB 11725 / NRRL B-14509 / 104-IA)</name>
    <name type="common">Bacillus acidocaldarius</name>
    <dbReference type="NCBI Taxonomy" id="521098"/>
    <lineage>
        <taxon>Bacteria</taxon>
        <taxon>Bacillati</taxon>
        <taxon>Bacillota</taxon>
        <taxon>Bacilli</taxon>
        <taxon>Bacillales</taxon>
        <taxon>Alicyclobacillaceae</taxon>
        <taxon>Alicyclobacillus</taxon>
    </lineage>
</organism>
<dbReference type="PROSITE" id="PS50043">
    <property type="entry name" value="HTH_LUXR_2"/>
    <property type="match status" value="1"/>
</dbReference>
<evidence type="ECO:0000259" key="7">
    <source>
        <dbReference type="PROSITE" id="PS50110"/>
    </source>
</evidence>
<dbReference type="SMART" id="SM00448">
    <property type="entry name" value="REC"/>
    <property type="match status" value="1"/>
</dbReference>
<feature type="domain" description="Response regulatory" evidence="7">
    <location>
        <begin position="11"/>
        <end position="127"/>
    </location>
</feature>
<feature type="modified residue" description="4-aspartylphosphate" evidence="5">
    <location>
        <position position="62"/>
    </location>
</feature>
<keyword evidence="3" id="KW-0238">DNA-binding</keyword>
<evidence type="ECO:0000256" key="3">
    <source>
        <dbReference type="ARBA" id="ARBA00023125"/>
    </source>
</evidence>
<dbReference type="InterPro" id="IPR039420">
    <property type="entry name" value="WalR-like"/>
</dbReference>
<dbReference type="InterPro" id="IPR058245">
    <property type="entry name" value="NreC/VraR/RcsB-like_REC"/>
</dbReference>
<gene>
    <name evidence="8" type="ordered locus">Aaci_0516</name>
</gene>
<keyword evidence="4" id="KW-0804">Transcription</keyword>
<keyword evidence="1 5" id="KW-0597">Phosphoprotein</keyword>
<dbReference type="GO" id="GO:0006355">
    <property type="term" value="P:regulation of DNA-templated transcription"/>
    <property type="evidence" value="ECO:0007669"/>
    <property type="project" value="InterPro"/>
</dbReference>
<dbReference type="InterPro" id="IPR001789">
    <property type="entry name" value="Sig_transdc_resp-reg_receiver"/>
</dbReference>
<dbReference type="PROSITE" id="PS00622">
    <property type="entry name" value="HTH_LUXR_1"/>
    <property type="match status" value="1"/>
</dbReference>
<dbReference type="CDD" id="cd06170">
    <property type="entry name" value="LuxR_C_like"/>
    <property type="match status" value="1"/>
</dbReference>
<evidence type="ECO:0000256" key="1">
    <source>
        <dbReference type="ARBA" id="ARBA00022553"/>
    </source>
</evidence>
<reference evidence="9" key="1">
    <citation type="submission" date="2009-09" db="EMBL/GenBank/DDBJ databases">
        <title>The complete chromosome of Alicyclobacillus acidocaldarius subsp. acidocaldarius DSM 446.</title>
        <authorList>
            <consortium name="US DOE Joint Genome Institute (JGI-PGF)"/>
            <person name="Lucas S."/>
            <person name="Copeland A."/>
            <person name="Lapidus A."/>
            <person name="Glavina del Rio T."/>
            <person name="Dalin E."/>
            <person name="Tice H."/>
            <person name="Bruce D."/>
            <person name="Goodwin L."/>
            <person name="Pitluck S."/>
            <person name="Kyrpides N."/>
            <person name="Mavromatis K."/>
            <person name="Ivanova N."/>
            <person name="Ovchinnikova G."/>
            <person name="Chertkov O."/>
            <person name="Sims D."/>
            <person name="Brettin T."/>
            <person name="Detter J.C."/>
            <person name="Han C."/>
            <person name="Larimer F."/>
            <person name="Land M."/>
            <person name="Hauser L."/>
            <person name="Markowitz V."/>
            <person name="Cheng J.-F."/>
            <person name="Hugenholtz P."/>
            <person name="Woyke T."/>
            <person name="Wu D."/>
            <person name="Pukall R."/>
            <person name="Klenk H.-P."/>
            <person name="Eisen J.A."/>
        </authorList>
    </citation>
    <scope>NUCLEOTIDE SEQUENCE [LARGE SCALE GENOMIC DNA]</scope>
    <source>
        <strain evidence="9">ATCC 27009 / DSM 446 / BCRC 14685 / JCM 5260 / KCTC 1825 / NBRC 15652 / NCIMB 11725 / NRRL B-14509 / 104-IA</strain>
    </source>
</reference>